<gene>
    <name evidence="3" type="ORF">JY651_40425</name>
</gene>
<proteinExistence type="predicted"/>
<dbReference type="InterPro" id="IPR019734">
    <property type="entry name" value="TPR_rpt"/>
</dbReference>
<dbReference type="EMBL" id="CP071090">
    <property type="protein sequence ID" value="QSQ21391.1"/>
    <property type="molecule type" value="Genomic_DNA"/>
</dbReference>
<dbReference type="Pfam" id="PF13424">
    <property type="entry name" value="TPR_12"/>
    <property type="match status" value="3"/>
</dbReference>
<keyword evidence="1" id="KW-0677">Repeat</keyword>
<dbReference type="Gene3D" id="1.25.40.10">
    <property type="entry name" value="Tetratricopeptide repeat domain"/>
    <property type="match status" value="2"/>
</dbReference>
<evidence type="ECO:0000256" key="2">
    <source>
        <dbReference type="ARBA" id="ARBA00022803"/>
    </source>
</evidence>
<dbReference type="InterPro" id="IPR011990">
    <property type="entry name" value="TPR-like_helical_dom_sf"/>
</dbReference>
<accession>A0ABX7NVH3</accession>
<keyword evidence="4" id="KW-1185">Reference proteome</keyword>
<dbReference type="Proteomes" id="UP000662747">
    <property type="component" value="Chromosome"/>
</dbReference>
<organism evidence="3 4">
    <name type="scientific">Pyxidicoccus parkwayensis</name>
    <dbReference type="NCBI Taxonomy" id="2813578"/>
    <lineage>
        <taxon>Bacteria</taxon>
        <taxon>Pseudomonadati</taxon>
        <taxon>Myxococcota</taxon>
        <taxon>Myxococcia</taxon>
        <taxon>Myxococcales</taxon>
        <taxon>Cystobacterineae</taxon>
        <taxon>Myxococcaceae</taxon>
        <taxon>Pyxidicoccus</taxon>
    </lineage>
</organism>
<dbReference type="PANTHER" id="PTHR45641:SF19">
    <property type="entry name" value="NEPHROCYSTIN-3"/>
    <property type="match status" value="1"/>
</dbReference>
<keyword evidence="2" id="KW-0802">TPR repeat</keyword>
<reference evidence="3 4" key="1">
    <citation type="submission" date="2021-02" db="EMBL/GenBank/DDBJ databases">
        <title>De Novo genome assembly of isolated myxobacteria.</title>
        <authorList>
            <person name="Stevens D.C."/>
        </authorList>
    </citation>
    <scope>NUCLEOTIDE SEQUENCE [LARGE SCALE GENOMIC DNA]</scope>
    <source>
        <strain evidence="4">SCPEA02</strain>
    </source>
</reference>
<evidence type="ECO:0000256" key="1">
    <source>
        <dbReference type="ARBA" id="ARBA00022737"/>
    </source>
</evidence>
<evidence type="ECO:0000313" key="3">
    <source>
        <dbReference type="EMBL" id="QSQ21391.1"/>
    </source>
</evidence>
<evidence type="ECO:0000313" key="4">
    <source>
        <dbReference type="Proteomes" id="UP000662747"/>
    </source>
</evidence>
<sequence length="296" mass="32796">MTLRTLLALLFMAQPKPPAPMPPAEVQRARSLERQASELQRSGRYLDAEKPLLEAIALWTQYRGADDIEVLNDTMNLAVAYRRHGDAARAVPLLERASQGLAACKDADAPELRRRAMNNLAMAYQYADRRAEARKTWESLLAQLGSAPSEERARVLDNLASLLREMGDLSHAEAYARRGYEDWRKLRGDEDVDTAVSLSVLGALESSTGRYKEARSHLEESLRITEKLRGPEHPEVAGVLNLLAVLEVKTGHPEAARADYERSLAISRPRLDAGHSQITDALEGLRALDAGRDAGR</sequence>
<name>A0ABX7NVH3_9BACT</name>
<dbReference type="PANTHER" id="PTHR45641">
    <property type="entry name" value="TETRATRICOPEPTIDE REPEAT PROTEIN (AFU_ORTHOLOGUE AFUA_6G03870)"/>
    <property type="match status" value="1"/>
</dbReference>
<dbReference type="RefSeq" id="WP_206722969.1">
    <property type="nucleotide sequence ID" value="NZ_CP071090.1"/>
</dbReference>
<dbReference type="SMART" id="SM00028">
    <property type="entry name" value="TPR"/>
    <property type="match status" value="5"/>
</dbReference>
<protein>
    <submittedName>
        <fullName evidence="3">Tetratricopeptide repeat protein</fullName>
    </submittedName>
</protein>
<dbReference type="SUPFAM" id="SSF48452">
    <property type="entry name" value="TPR-like"/>
    <property type="match status" value="2"/>
</dbReference>